<dbReference type="RefSeq" id="WP_083061715.1">
    <property type="nucleotide sequence ID" value="NZ_JACKVM010000005.1"/>
</dbReference>
<dbReference type="SUPFAM" id="SSF51905">
    <property type="entry name" value="FAD/NAD(P)-binding domain"/>
    <property type="match status" value="1"/>
</dbReference>
<dbReference type="OrthoDB" id="5792777at2"/>
<dbReference type="PRINTS" id="PR00419">
    <property type="entry name" value="ADXRDTASE"/>
</dbReference>
<dbReference type="EMBL" id="MVHJ01000036">
    <property type="protein sequence ID" value="ORA01988.1"/>
    <property type="molecule type" value="Genomic_DNA"/>
</dbReference>
<dbReference type="AlphaFoldDB" id="A0A1W9YPJ3"/>
<sequence length="309" mass="32742">MASPRVAVIGAGLSGVACARALRQRDIVVDIFERGRAPGGRMASPTLHGRRVDMGAAYFTAKDPEFVSIAEDWVTRGLARPWTDTFNVISPDGQDVTAGPLRFATPGGLRSLVRDLLPDGVQLESAVDSLDTLTHDATVLAMPDPQAARLAPHACEWVDYEPVIAVAAGWPQRTWPFADAAFVNDDPDIAFIADDGARRGDGAPVLVVHTTATRAREHLDRPEDAVTPVLTALQRLLNIDAGPLWTHAHRWTFAKPAGTHGGAEFGLSTAAGRRLGICGDAWCPSGAPRVESAWLSGNRLGAALAAALS</sequence>
<accession>A0A1W9YPJ3</accession>
<organism evidence="2 3">
    <name type="scientific">Mycolicibacterium bacteremicum</name>
    <name type="common">Mycobacterium bacteremicum</name>
    <dbReference type="NCBI Taxonomy" id="564198"/>
    <lineage>
        <taxon>Bacteria</taxon>
        <taxon>Bacillati</taxon>
        <taxon>Actinomycetota</taxon>
        <taxon>Actinomycetes</taxon>
        <taxon>Mycobacteriales</taxon>
        <taxon>Mycobacteriaceae</taxon>
        <taxon>Mycolicibacterium</taxon>
    </lineage>
</organism>
<evidence type="ECO:0000313" key="3">
    <source>
        <dbReference type="Proteomes" id="UP000192366"/>
    </source>
</evidence>
<dbReference type="Gene3D" id="3.90.660.10">
    <property type="match status" value="1"/>
</dbReference>
<dbReference type="PANTHER" id="PTHR16128:SF5">
    <property type="entry name" value="FAD_NAD(P)-BINDING OXIDOREDUCTASE FAMILY PROTEIN"/>
    <property type="match status" value="1"/>
</dbReference>
<dbReference type="STRING" id="564198.BST17_25600"/>
<dbReference type="PROSITE" id="PS51257">
    <property type="entry name" value="PROKAR_LIPOPROTEIN"/>
    <property type="match status" value="1"/>
</dbReference>
<comment type="caution">
    <text evidence="2">The sequence shown here is derived from an EMBL/GenBank/DDBJ whole genome shotgun (WGS) entry which is preliminary data.</text>
</comment>
<dbReference type="PANTHER" id="PTHR16128">
    <property type="entry name" value="FAD/NAD(P)-BINDING OXIDOREDUCTASE FAMILY PROTEIN"/>
    <property type="match status" value="1"/>
</dbReference>
<evidence type="ECO:0000313" key="2">
    <source>
        <dbReference type="EMBL" id="ORA01988.1"/>
    </source>
</evidence>
<dbReference type="Proteomes" id="UP000192366">
    <property type="component" value="Unassembled WGS sequence"/>
</dbReference>
<protein>
    <recommendedName>
        <fullName evidence="1">Amine oxidase domain-containing protein</fullName>
    </recommendedName>
</protein>
<dbReference type="Pfam" id="PF13450">
    <property type="entry name" value="NAD_binding_8"/>
    <property type="match status" value="1"/>
</dbReference>
<feature type="domain" description="Amine oxidase" evidence="1">
    <location>
        <begin position="132"/>
        <end position="299"/>
    </location>
</feature>
<dbReference type="Pfam" id="PF01593">
    <property type="entry name" value="Amino_oxidase"/>
    <property type="match status" value="1"/>
</dbReference>
<evidence type="ECO:0000259" key="1">
    <source>
        <dbReference type="Pfam" id="PF01593"/>
    </source>
</evidence>
<reference evidence="2 3" key="1">
    <citation type="submission" date="2017-02" db="EMBL/GenBank/DDBJ databases">
        <title>The new phylogeny of genus Mycobacterium.</title>
        <authorList>
            <person name="Tortoli E."/>
            <person name="Trovato A."/>
            <person name="Cirillo D.M."/>
        </authorList>
    </citation>
    <scope>NUCLEOTIDE SEQUENCE [LARGE SCALE GENOMIC DNA]</scope>
    <source>
        <strain evidence="2 3">DSM 45578</strain>
    </source>
</reference>
<dbReference type="Gene3D" id="3.50.50.60">
    <property type="entry name" value="FAD/NAD(P)-binding domain"/>
    <property type="match status" value="1"/>
</dbReference>
<proteinExistence type="predicted"/>
<keyword evidence="3" id="KW-1185">Reference proteome</keyword>
<dbReference type="InterPro" id="IPR002937">
    <property type="entry name" value="Amino_oxidase"/>
</dbReference>
<name>A0A1W9YPJ3_MYCBA</name>
<dbReference type="InterPro" id="IPR036188">
    <property type="entry name" value="FAD/NAD-bd_sf"/>
</dbReference>
<gene>
    <name evidence="2" type="ORF">BST17_25600</name>
</gene>
<dbReference type="GO" id="GO:0016491">
    <property type="term" value="F:oxidoreductase activity"/>
    <property type="evidence" value="ECO:0007669"/>
    <property type="project" value="InterPro"/>
</dbReference>